<keyword evidence="3" id="KW-1185">Reference proteome</keyword>
<comment type="caution">
    <text evidence="2">The sequence shown here is derived from an EMBL/GenBank/DDBJ whole genome shotgun (WGS) entry which is preliminary data.</text>
</comment>
<evidence type="ECO:0000313" key="3">
    <source>
        <dbReference type="Proteomes" id="UP001497744"/>
    </source>
</evidence>
<organism evidence="2 3">
    <name type="scientific">Babesia caballi</name>
    <dbReference type="NCBI Taxonomy" id="5871"/>
    <lineage>
        <taxon>Eukaryota</taxon>
        <taxon>Sar</taxon>
        <taxon>Alveolata</taxon>
        <taxon>Apicomplexa</taxon>
        <taxon>Aconoidasida</taxon>
        <taxon>Piroplasmida</taxon>
        <taxon>Babesiidae</taxon>
        <taxon>Babesia</taxon>
    </lineage>
</organism>
<protein>
    <submittedName>
        <fullName evidence="2">Adenylate/guanylate cyclase domain-containing protein</fullName>
    </submittedName>
</protein>
<evidence type="ECO:0000256" key="1">
    <source>
        <dbReference type="SAM" id="MobiDB-lite"/>
    </source>
</evidence>
<sequence length="177" mass="18670">MSREGRSNVPLSGRRCGDDGKVVPGGEADVRAAQQVLVLAQLANATDGNGVELEVPCPFPADWQRPCTGPARARCGRECLRGKAARSRRRRSCVDVVGGVAGNSRVDIPVGVEAAGVPAATRDVDYACGGVFELHLDGCDKNRSGEYLVEVDVVRRRRVVPPGESDEGVVAGHVGRL</sequence>
<proteinExistence type="predicted"/>
<gene>
    <name evidence="2" type="ORF">BcabD6B2_51110</name>
</gene>
<dbReference type="EMBL" id="BPLF01000005">
    <property type="protein sequence ID" value="GIX65676.1"/>
    <property type="molecule type" value="Genomic_DNA"/>
</dbReference>
<name>A0AAV4M0R0_BABCB</name>
<dbReference type="AlphaFoldDB" id="A0AAV4M0R0"/>
<dbReference type="GeneID" id="94197157"/>
<accession>A0AAV4M0R0</accession>
<reference evidence="2 3" key="1">
    <citation type="submission" date="2021-06" db="EMBL/GenBank/DDBJ databases">
        <title>Genome sequence of Babesia caballi.</title>
        <authorList>
            <person name="Yamagishi J."/>
            <person name="Kidaka T."/>
            <person name="Ochi A."/>
        </authorList>
    </citation>
    <scope>NUCLEOTIDE SEQUENCE [LARGE SCALE GENOMIC DNA]</scope>
    <source>
        <strain evidence="2">USDA-D6B2</strain>
    </source>
</reference>
<dbReference type="RefSeq" id="XP_067717745.1">
    <property type="nucleotide sequence ID" value="XM_067861644.1"/>
</dbReference>
<dbReference type="Proteomes" id="UP001497744">
    <property type="component" value="Unassembled WGS sequence"/>
</dbReference>
<evidence type="ECO:0000313" key="2">
    <source>
        <dbReference type="EMBL" id="GIX65676.1"/>
    </source>
</evidence>
<feature type="region of interest" description="Disordered" evidence="1">
    <location>
        <begin position="1"/>
        <end position="23"/>
    </location>
</feature>